<proteinExistence type="predicted"/>
<evidence type="ECO:0000313" key="3">
    <source>
        <dbReference type="Proteomes" id="UP000066480"/>
    </source>
</evidence>
<evidence type="ECO:0000259" key="1">
    <source>
        <dbReference type="Pfam" id="PF12146"/>
    </source>
</evidence>
<dbReference type="PANTHER" id="PTHR43194">
    <property type="entry name" value="HYDROLASE ALPHA/BETA FOLD FAMILY"/>
    <property type="match status" value="1"/>
</dbReference>
<dbReference type="OrthoDB" id="9785847at2"/>
<feature type="domain" description="Serine aminopeptidase S33" evidence="1">
    <location>
        <begin position="94"/>
        <end position="220"/>
    </location>
</feature>
<dbReference type="RefSeq" id="WP_052594566.1">
    <property type="nucleotide sequence ID" value="NZ_CP011112.1"/>
</dbReference>
<dbReference type="Gene3D" id="3.40.50.1820">
    <property type="entry name" value="alpha/beta hydrolase"/>
    <property type="match status" value="1"/>
</dbReference>
<gene>
    <name evidence="2" type="ORF">VV02_20545</name>
</gene>
<dbReference type="InterPro" id="IPR022742">
    <property type="entry name" value="Hydrolase_4"/>
</dbReference>
<dbReference type="EMBL" id="CP011112">
    <property type="protein sequence ID" value="AKU17676.1"/>
    <property type="molecule type" value="Genomic_DNA"/>
</dbReference>
<keyword evidence="3" id="KW-1185">Reference proteome</keyword>
<name>A0A0K1JLT9_9MICO</name>
<reference evidence="2 3" key="1">
    <citation type="submission" date="2015-03" db="EMBL/GenBank/DDBJ databases">
        <title>Luteipulveratus halotolerans sp. nov., a novel actinobacterium (Dermacoccaceae) from Sarawak, Malaysia.</title>
        <authorList>
            <person name="Juboi H."/>
            <person name="Basik A."/>
            <person name="Shamsul S.S."/>
            <person name="Arnold P."/>
            <person name="Schmitt E.K."/>
            <person name="Sanglier J.-J."/>
            <person name="Yeo T."/>
        </authorList>
    </citation>
    <scope>NUCLEOTIDE SEQUENCE [LARGE SCALE GENOMIC DNA]</scope>
    <source>
        <strain evidence="2 3">MN07-A0370</strain>
    </source>
</reference>
<dbReference type="PANTHER" id="PTHR43194:SF2">
    <property type="entry name" value="PEROXISOMAL MEMBRANE PROTEIN LPX1"/>
    <property type="match status" value="1"/>
</dbReference>
<accession>A0A0K1JLT9</accession>
<dbReference type="STRING" id="571913.VV02_20545"/>
<dbReference type="AlphaFoldDB" id="A0A0K1JLT9"/>
<dbReference type="InterPro" id="IPR050228">
    <property type="entry name" value="Carboxylesterase_BioH"/>
</dbReference>
<dbReference type="SUPFAM" id="SSF53474">
    <property type="entry name" value="alpha/beta-Hydrolases"/>
    <property type="match status" value="1"/>
</dbReference>
<dbReference type="Proteomes" id="UP000066480">
    <property type="component" value="Chromosome"/>
</dbReference>
<evidence type="ECO:0000313" key="2">
    <source>
        <dbReference type="EMBL" id="AKU17676.1"/>
    </source>
</evidence>
<dbReference type="Pfam" id="PF12146">
    <property type="entry name" value="Hydrolase_4"/>
    <property type="match status" value="1"/>
</dbReference>
<organism evidence="2 3">
    <name type="scientific">Luteipulveratus mongoliensis</name>
    <dbReference type="NCBI Taxonomy" id="571913"/>
    <lineage>
        <taxon>Bacteria</taxon>
        <taxon>Bacillati</taxon>
        <taxon>Actinomycetota</taxon>
        <taxon>Actinomycetes</taxon>
        <taxon>Micrococcales</taxon>
        <taxon>Dermacoccaceae</taxon>
        <taxon>Luteipulveratus</taxon>
    </lineage>
</organism>
<sequence length="307" mass="33354">MTLEKSTTVRTSTPRTALSPAFRTLLATTRTLDRVAPEQAARIAEHLWFRLPEKPAPSYRERFTPAHGRRFRVRHDHVDVSGMIYGPDDAPTAYLVHGWGGWWQQLAAYVPALVDAGYRVVAYDSPSHGASAPGQHGGRSTTLMEMGDAFAVVAWQQGPADLVVAHSLGAMATMWAWTGGTRAKAYAFLAPGVRVAPMVGAFGQMLGLSHGTTGRLARRLDRRIGYPAAHFDLDRIAHEVNAQAPGTRLLVAHDRDDRETPADGAVLLTDAWAGSDLVLTSGLGHRRVIWDEGVVRRVVQLASATRG</sequence>
<dbReference type="KEGG" id="lmoi:VV02_20545"/>
<dbReference type="InterPro" id="IPR029058">
    <property type="entry name" value="AB_hydrolase_fold"/>
</dbReference>
<protein>
    <recommendedName>
        <fullName evidence="1">Serine aminopeptidase S33 domain-containing protein</fullName>
    </recommendedName>
</protein>